<organism evidence="2 3">
    <name type="scientific">Ancylostoma ceylanicum</name>
    <dbReference type="NCBI Taxonomy" id="53326"/>
    <lineage>
        <taxon>Eukaryota</taxon>
        <taxon>Metazoa</taxon>
        <taxon>Ecdysozoa</taxon>
        <taxon>Nematoda</taxon>
        <taxon>Chromadorea</taxon>
        <taxon>Rhabditida</taxon>
        <taxon>Rhabditina</taxon>
        <taxon>Rhabditomorpha</taxon>
        <taxon>Strongyloidea</taxon>
        <taxon>Ancylostomatidae</taxon>
        <taxon>Ancylostomatinae</taxon>
        <taxon>Ancylostoma</taxon>
    </lineage>
</organism>
<keyword evidence="3" id="KW-1185">Reference proteome</keyword>
<protein>
    <submittedName>
        <fullName evidence="2">Uncharacterized protein</fullName>
    </submittedName>
</protein>
<evidence type="ECO:0000313" key="2">
    <source>
        <dbReference type="EMBL" id="EYB88767.1"/>
    </source>
</evidence>
<reference evidence="3" key="1">
    <citation type="journal article" date="2015" name="Nat. Genet.">
        <title>The genome and transcriptome of the zoonotic hookworm Ancylostoma ceylanicum identify infection-specific gene families.</title>
        <authorList>
            <person name="Schwarz E.M."/>
            <person name="Hu Y."/>
            <person name="Antoshechkin I."/>
            <person name="Miller M.M."/>
            <person name="Sternberg P.W."/>
            <person name="Aroian R.V."/>
        </authorList>
    </citation>
    <scope>NUCLEOTIDE SEQUENCE</scope>
    <source>
        <strain evidence="3">HY135</strain>
    </source>
</reference>
<feature type="region of interest" description="Disordered" evidence="1">
    <location>
        <begin position="73"/>
        <end position="96"/>
    </location>
</feature>
<name>A0A016SEE1_9BILA</name>
<accession>A0A016SEE1</accession>
<dbReference type="AlphaFoldDB" id="A0A016SEE1"/>
<evidence type="ECO:0000313" key="3">
    <source>
        <dbReference type="Proteomes" id="UP000024635"/>
    </source>
</evidence>
<evidence type="ECO:0000256" key="1">
    <source>
        <dbReference type="SAM" id="MobiDB-lite"/>
    </source>
</evidence>
<comment type="caution">
    <text evidence="2">The sequence shown here is derived from an EMBL/GenBank/DDBJ whole genome shotgun (WGS) entry which is preliminary data.</text>
</comment>
<gene>
    <name evidence="2" type="primary">Acey_s0242.g3445</name>
    <name evidence="2" type="ORF">Y032_0242g3445</name>
</gene>
<sequence>MGSKLAGNPHISHELSISKHSLGRELITRLLACERASQPLHQNACVSITRQCSSSTTAVTRNSAKIHSVMSVEPLSVSAQHRPHTTAPLKDTHRLP</sequence>
<proteinExistence type="predicted"/>
<dbReference type="Proteomes" id="UP000024635">
    <property type="component" value="Unassembled WGS sequence"/>
</dbReference>
<dbReference type="EMBL" id="JARK01001578">
    <property type="protein sequence ID" value="EYB88767.1"/>
    <property type="molecule type" value="Genomic_DNA"/>
</dbReference>